<organism evidence="2 3">
    <name type="scientific">Phyllosticta capitalensis</name>
    <dbReference type="NCBI Taxonomy" id="121624"/>
    <lineage>
        <taxon>Eukaryota</taxon>
        <taxon>Fungi</taxon>
        <taxon>Dikarya</taxon>
        <taxon>Ascomycota</taxon>
        <taxon>Pezizomycotina</taxon>
        <taxon>Dothideomycetes</taxon>
        <taxon>Dothideomycetes incertae sedis</taxon>
        <taxon>Botryosphaeriales</taxon>
        <taxon>Phyllostictaceae</taxon>
        <taxon>Phyllosticta</taxon>
    </lineage>
</organism>
<name>A0ABR1YQN7_9PEZI</name>
<feature type="compositionally biased region" description="Basic and acidic residues" evidence="1">
    <location>
        <begin position="241"/>
        <end position="252"/>
    </location>
</feature>
<feature type="region of interest" description="Disordered" evidence="1">
    <location>
        <begin position="339"/>
        <end position="446"/>
    </location>
</feature>
<feature type="compositionally biased region" description="Acidic residues" evidence="1">
    <location>
        <begin position="75"/>
        <end position="86"/>
    </location>
</feature>
<feature type="region of interest" description="Disordered" evidence="1">
    <location>
        <begin position="1"/>
        <end position="176"/>
    </location>
</feature>
<protein>
    <submittedName>
        <fullName evidence="2">Uncharacterized protein</fullName>
    </submittedName>
</protein>
<feature type="compositionally biased region" description="Acidic residues" evidence="1">
    <location>
        <begin position="139"/>
        <end position="163"/>
    </location>
</feature>
<feature type="region of interest" description="Disordered" evidence="1">
    <location>
        <begin position="193"/>
        <end position="276"/>
    </location>
</feature>
<feature type="compositionally biased region" description="Basic and acidic residues" evidence="1">
    <location>
        <begin position="432"/>
        <end position="446"/>
    </location>
</feature>
<evidence type="ECO:0000313" key="3">
    <source>
        <dbReference type="Proteomes" id="UP001492380"/>
    </source>
</evidence>
<reference evidence="2 3" key="1">
    <citation type="submission" date="2024-04" db="EMBL/GenBank/DDBJ databases">
        <title>Phyllosticta paracitricarpa is synonymous to the EU quarantine fungus P. citricarpa based on phylogenomic analyses.</title>
        <authorList>
            <consortium name="Lawrence Berkeley National Laboratory"/>
            <person name="Van Ingen-Buijs V.A."/>
            <person name="Van Westerhoven A.C."/>
            <person name="Haridas S."/>
            <person name="Skiadas P."/>
            <person name="Martin F."/>
            <person name="Groenewald J.Z."/>
            <person name="Crous P.W."/>
            <person name="Seidl M.F."/>
        </authorList>
    </citation>
    <scope>NUCLEOTIDE SEQUENCE [LARGE SCALE GENOMIC DNA]</scope>
    <source>
        <strain evidence="2 3">CBS 123374</strain>
    </source>
</reference>
<sequence length="446" mass="50224">MAGLHPSQDVIGGMSQGWDMPNTGRAQPSRRKTRSRGVAPKKQPQYDSKHHPMDVVMAPKRVAKKGYKSLVDPITIDDDDEDDDDEESRRRDHRNRRRGSGSSYEGAAVDTNAKGRPKATRKSKRKSTRKSTSKPIDTVDFEDPMDLEDDEDNDDGSGDEDEDQHSQASTSNMSKADIIKRLDSLIQGAVDLKRDVLKGGSKKKKQKSAPAVPIHEDDEEVQENILRSRPHFPLPRSTPDFAKENDASRNNRSDQSQSDEDEIQHAGLGVNPRSTILQDDLNMEEADDREVSQYIHELVNDGIDTGEQTHTAQTEFVAINTNAGSGAYFPQRRRLQHTALPQVIEETQSQLGSVQSRTPPQTGRKNSPTPQPPERTVRDTHLTASQSARLDEESQLQRYYREDDDEDDDEEEDQTQDEEEEAFGSEPSALSEIKRKALRRERSYSL</sequence>
<feature type="compositionally biased region" description="Basic residues" evidence="1">
    <location>
        <begin position="115"/>
        <end position="132"/>
    </location>
</feature>
<dbReference type="EMBL" id="JBBWRZ010000005">
    <property type="protein sequence ID" value="KAK8235757.1"/>
    <property type="molecule type" value="Genomic_DNA"/>
</dbReference>
<evidence type="ECO:0000256" key="1">
    <source>
        <dbReference type="SAM" id="MobiDB-lite"/>
    </source>
</evidence>
<accession>A0ABR1YQN7</accession>
<feature type="compositionally biased region" description="Polar residues" evidence="1">
    <location>
        <begin position="345"/>
        <end position="368"/>
    </location>
</feature>
<feature type="compositionally biased region" description="Acidic residues" evidence="1">
    <location>
        <begin position="402"/>
        <end position="423"/>
    </location>
</feature>
<dbReference type="Proteomes" id="UP001492380">
    <property type="component" value="Unassembled WGS sequence"/>
</dbReference>
<gene>
    <name evidence="2" type="ORF">HDK90DRAFT_485686</name>
</gene>
<proteinExistence type="predicted"/>
<evidence type="ECO:0000313" key="2">
    <source>
        <dbReference type="EMBL" id="KAK8235757.1"/>
    </source>
</evidence>
<comment type="caution">
    <text evidence="2">The sequence shown here is derived from an EMBL/GenBank/DDBJ whole genome shotgun (WGS) entry which is preliminary data.</text>
</comment>
<keyword evidence="3" id="KW-1185">Reference proteome</keyword>